<proteinExistence type="predicted"/>
<dbReference type="RefSeq" id="WP_213163196.1">
    <property type="nucleotide sequence ID" value="NZ_CP058214.1"/>
</dbReference>
<protein>
    <submittedName>
        <fullName evidence="3">Alpha/beta fold hydrolase</fullName>
    </submittedName>
</protein>
<name>A0A7S8HAV3_9HYPH</name>
<dbReference type="KEGG" id="kmn:HW532_04120"/>
<evidence type="ECO:0000313" key="4">
    <source>
        <dbReference type="Proteomes" id="UP000593594"/>
    </source>
</evidence>
<dbReference type="InterPro" id="IPR015946">
    <property type="entry name" value="KH_dom-like_a/b"/>
</dbReference>
<dbReference type="SUPFAM" id="SSF53474">
    <property type="entry name" value="alpha/beta-Hydrolases"/>
    <property type="match status" value="1"/>
</dbReference>
<accession>A0A7S8HAV3</accession>
<reference evidence="3 4" key="1">
    <citation type="submission" date="2020-06" db="EMBL/GenBank/DDBJ databases">
        <title>Genome sequence of 2 isolates from Red Sea Mangroves.</title>
        <authorList>
            <person name="Sefrji F."/>
            <person name="Michoud G."/>
            <person name="Merlino G."/>
            <person name="Daffonchio D."/>
        </authorList>
    </citation>
    <scope>NUCLEOTIDE SEQUENCE [LARGE SCALE GENOMIC DNA]</scope>
    <source>
        <strain evidence="3 4">R1DC25</strain>
    </source>
</reference>
<keyword evidence="4" id="KW-1185">Reference proteome</keyword>
<dbReference type="EMBL" id="CP058214">
    <property type="protein sequence ID" value="QPC41970.1"/>
    <property type="molecule type" value="Genomic_DNA"/>
</dbReference>
<dbReference type="InterPro" id="IPR029058">
    <property type="entry name" value="AB_hydrolase_fold"/>
</dbReference>
<dbReference type="AlphaFoldDB" id="A0A7S8HAV3"/>
<sequence length="413" mass="44346">MTRLSEKVEFEGSQGARLAARLELPAGEIRAYALFAHCFSCSKDTPAASRVSRMLAERGVAVLRFDFTGLGSSDGDFASTDFSSNVQDLLEAADFLRRDYEAPRLLIGHSLGGAAVLAAAGDIPEARAVATIAAPAHADHVIRNFGVSVEEIERTGEAQVELAGRSFTIRKSFLDNVRAQDVRQRISALKRPLIVFHAPRDEVVGIENAAEIFEAAKHPKSFVSLDDADHLLTRRTDAVYVADVLSAWAERYVSLDGQAAEPDGPPDAVRVSETGEGTYQQKVTSGRHSLLADEPQDHGGLDSGPSPYDFLSIALGACTSMTLRMYADRKGYALGRIAVEVSHAKVHAEDCRDCGEGREGRIDRFERSISIEGALPEGLDADKILEIAGKCPVHKTLEKSSAIVTALAGGDGD</sequence>
<dbReference type="FunFam" id="3.40.50.1820:FF:000487">
    <property type="entry name" value="Dienelactone hydrolase"/>
    <property type="match status" value="1"/>
</dbReference>
<feature type="region of interest" description="Disordered" evidence="1">
    <location>
        <begin position="280"/>
        <end position="303"/>
    </location>
</feature>
<dbReference type="GO" id="GO:0016787">
    <property type="term" value="F:hydrolase activity"/>
    <property type="evidence" value="ECO:0007669"/>
    <property type="project" value="UniProtKB-KW"/>
</dbReference>
<feature type="domain" description="Serine aminopeptidase S33" evidence="2">
    <location>
        <begin position="50"/>
        <end position="140"/>
    </location>
</feature>
<dbReference type="Proteomes" id="UP000593594">
    <property type="component" value="Chromosome"/>
</dbReference>
<dbReference type="Pfam" id="PF02566">
    <property type="entry name" value="OsmC"/>
    <property type="match status" value="1"/>
</dbReference>
<dbReference type="Gene3D" id="3.40.50.1820">
    <property type="entry name" value="alpha/beta hydrolase"/>
    <property type="match status" value="1"/>
</dbReference>
<dbReference type="PANTHER" id="PTHR39624:SF2">
    <property type="entry name" value="OSMC-LIKE PROTEIN"/>
    <property type="match status" value="1"/>
</dbReference>
<dbReference type="Pfam" id="PF12146">
    <property type="entry name" value="Hydrolase_4"/>
    <property type="match status" value="1"/>
</dbReference>
<organism evidence="3 4">
    <name type="scientific">Kaustia mangrovi</name>
    <dbReference type="NCBI Taxonomy" id="2593653"/>
    <lineage>
        <taxon>Bacteria</taxon>
        <taxon>Pseudomonadati</taxon>
        <taxon>Pseudomonadota</taxon>
        <taxon>Alphaproteobacteria</taxon>
        <taxon>Hyphomicrobiales</taxon>
        <taxon>Parvibaculaceae</taxon>
        <taxon>Kaustia</taxon>
    </lineage>
</organism>
<dbReference type="InterPro" id="IPR036102">
    <property type="entry name" value="OsmC/Ohrsf"/>
</dbReference>
<keyword evidence="3" id="KW-0378">Hydrolase</keyword>
<dbReference type="SUPFAM" id="SSF82784">
    <property type="entry name" value="OsmC-like"/>
    <property type="match status" value="1"/>
</dbReference>
<dbReference type="InterPro" id="IPR022742">
    <property type="entry name" value="Hydrolase_4"/>
</dbReference>
<evidence type="ECO:0000259" key="2">
    <source>
        <dbReference type="Pfam" id="PF12146"/>
    </source>
</evidence>
<dbReference type="InterPro" id="IPR003718">
    <property type="entry name" value="OsmC/Ohr_fam"/>
</dbReference>
<dbReference type="Gene3D" id="3.30.300.20">
    <property type="match status" value="1"/>
</dbReference>
<dbReference type="PANTHER" id="PTHR39624">
    <property type="entry name" value="PROTEIN INVOLVED IN RIMO-MEDIATED BETA-METHYLTHIOLATION OF RIBOSOMAL PROTEIN S12 YCAO"/>
    <property type="match status" value="1"/>
</dbReference>
<gene>
    <name evidence="3" type="ORF">HW532_04120</name>
</gene>
<evidence type="ECO:0000313" key="3">
    <source>
        <dbReference type="EMBL" id="QPC41970.1"/>
    </source>
</evidence>
<evidence type="ECO:0000256" key="1">
    <source>
        <dbReference type="SAM" id="MobiDB-lite"/>
    </source>
</evidence>